<name>C0XFL9_LENH9</name>
<dbReference type="HOGENOM" id="CLU_108879_0_0_9"/>
<proteinExistence type="predicted"/>
<evidence type="ECO:0000313" key="1">
    <source>
        <dbReference type="EMBL" id="EEI25840.1"/>
    </source>
</evidence>
<evidence type="ECO:0000313" key="2">
    <source>
        <dbReference type="Proteomes" id="UP000003752"/>
    </source>
</evidence>
<gene>
    <name evidence="1" type="ORF">HMPREF0519_0030</name>
</gene>
<reference evidence="1 2" key="1">
    <citation type="submission" date="2009-01" db="EMBL/GenBank/DDBJ databases">
        <authorList>
            <person name="Qin X."/>
            <person name="Bachman B."/>
            <person name="Battles P."/>
            <person name="Bell A."/>
            <person name="Bess C."/>
            <person name="Bickham C."/>
            <person name="Chaboub L."/>
            <person name="Chen D."/>
            <person name="Coyle M."/>
            <person name="Deiros D.R."/>
            <person name="Dinh H."/>
            <person name="Forbes L."/>
            <person name="Fowler G."/>
            <person name="Francisco L."/>
            <person name="Fu Q."/>
            <person name="Gubbala S."/>
            <person name="Hale W."/>
            <person name="Han Y."/>
            <person name="Hemphill L."/>
            <person name="Highlander S.K."/>
            <person name="Hirani K."/>
            <person name="Hogues M."/>
            <person name="Jackson L."/>
            <person name="Jakkamsetti A."/>
            <person name="Javaid M."/>
            <person name="Jiang H."/>
            <person name="Korchina V."/>
            <person name="Kovar C."/>
            <person name="Lara F."/>
            <person name="Lee S."/>
            <person name="Mata R."/>
            <person name="Mathew T."/>
            <person name="Moen C."/>
            <person name="Morales K."/>
            <person name="Munidasa M."/>
            <person name="Nazareth L."/>
            <person name="Ngo R."/>
            <person name="Nguyen L."/>
            <person name="Okwuonu G."/>
            <person name="Ongeri F."/>
            <person name="Patil S."/>
            <person name="Petrosino J."/>
            <person name="Pham C."/>
            <person name="Pham P."/>
            <person name="Pu L.-L."/>
            <person name="Puazo M."/>
            <person name="Raj R."/>
            <person name="Reid J."/>
            <person name="Rouhana J."/>
            <person name="Saada N."/>
            <person name="Shang Y."/>
            <person name="Simmons D."/>
            <person name="Thornton R."/>
            <person name="Warren J."/>
            <person name="Weissenberger G."/>
            <person name="Zhang J."/>
            <person name="Zhang L."/>
            <person name="Zhou C."/>
            <person name="Zhu D."/>
            <person name="Muzny D."/>
            <person name="Worley K."/>
            <person name="Gibbs R."/>
        </authorList>
    </citation>
    <scope>NUCLEOTIDE SEQUENCE [LARGE SCALE GENOMIC DNA]</scope>
    <source>
        <strain evidence="2">ATCC 8290 / DSM 20176 / CCUG 30140 / JCM 1155 / KCTC 3500 / NBRC 15886 / NCIMB 8040 / NRRL B-1843 / 9</strain>
    </source>
</reference>
<dbReference type="RefSeq" id="WP_003636397.1">
    <property type="nucleotide sequence ID" value="NZ_AZDF01000026.1"/>
</dbReference>
<organism evidence="1 2">
    <name type="scientific">Lentilactobacillus hilgardii (strain ATCC 8290 / DSM 20176 / CCUG 30140 / JCM 1155 / KCTC 3500 / NBRC 15886 / NCIMB 8040 / NRRL B-1843 / 9)</name>
    <dbReference type="NCBI Taxonomy" id="1423757"/>
    <lineage>
        <taxon>Bacteria</taxon>
        <taxon>Bacillati</taxon>
        <taxon>Bacillota</taxon>
        <taxon>Bacilli</taxon>
        <taxon>Lactobacillales</taxon>
        <taxon>Lactobacillaceae</taxon>
        <taxon>Lentilactobacillus</taxon>
    </lineage>
</organism>
<sequence length="155" mass="18602">MKLHICHEVGCQALIPMNKRYCDKHSIKHQRPGNLRQRAVSSARNREYNMYHRDPIANGFYHSQEWTKIRNYVAARDYYLDGVTELPVANDRIIVDHIIPRRLLSRDKWLDVDNLWCLSPATHNIKTKLEQSMRDNQLKHCDKRWWIKVLSKRIK</sequence>
<evidence type="ECO:0008006" key="3">
    <source>
        <dbReference type="Google" id="ProtNLM"/>
    </source>
</evidence>
<comment type="caution">
    <text evidence="1">The sequence shown here is derived from an EMBL/GenBank/DDBJ whole genome shotgun (WGS) entry which is preliminary data.</text>
</comment>
<dbReference type="CDD" id="cd00085">
    <property type="entry name" value="HNHc"/>
    <property type="match status" value="1"/>
</dbReference>
<dbReference type="Proteomes" id="UP000003752">
    <property type="component" value="Unassembled WGS sequence"/>
</dbReference>
<dbReference type="InterPro" id="IPR003615">
    <property type="entry name" value="HNH_nuc"/>
</dbReference>
<protein>
    <recommendedName>
        <fullName evidence="3">HNH endonuclease</fullName>
    </recommendedName>
</protein>
<accession>C0XFL9</accession>
<dbReference type="AlphaFoldDB" id="C0XFL9"/>
<keyword evidence="2" id="KW-1185">Reference proteome</keyword>
<dbReference type="EMBL" id="ACGP01000003">
    <property type="protein sequence ID" value="EEI25840.1"/>
    <property type="molecule type" value="Genomic_DNA"/>
</dbReference>